<keyword evidence="5" id="KW-1185">Reference proteome</keyword>
<dbReference type="SUPFAM" id="SSF52540">
    <property type="entry name" value="P-loop containing nucleoside triphosphate hydrolases"/>
    <property type="match status" value="1"/>
</dbReference>
<sequence>MSDKQRQGAWWRFRKNKRHASPTTTTSSPTPVSPPNPGARLSPSTISVTEPTTTVSIVPYEELTSNAIDVYGSRGPPPVGLATSKAPPVGLLWQRAYEQLRVEKTTLVSEYEKLLSRELPDSEALATAGGTTSSETIPDQPRQQQLKQIIDRGLERMQANTWHFTIAGEEYTIKQQVAVASQYALKAKAFIADAVSACPPASMAWAGICIILPLFTNMGTVEEANSTGLTYVIARMRFYIGLEELRWPKHTPLQDDFRLGLEETLVNLYQSIITFQVSTALRLYSNKVKLILGDMVEWHNWKEMIETVKKNENFVREQFHDLNDAVIRDGLETLSQAARLNNQMIQDQVSIMSRHLEIAEEHLNESITTNLLLGNISDKMDTMANTNRVAKERSSTIELIHYLPLPQNEDFVGRQNEMNKLREMLIESNGYNITALFGLGGIGKTQLALQFAHEIQKSDEAFAVLWMSALSVGAYTKSCHEVIKAFQITNDNGEDAKDVLKRHIISNKDQEWLVILDNVDDSDVLYGTEDQTNCIFEFLPRTNNVRILATTRFRKMATGLAKRNIVEVPQMSLAEAEALLKQSFLDPRQLEDDKAREELIANLTYLPLALWQAISYMNENDITIREYLQMLKKADNNTIELLKKGFRDGDHHDSQSAVATTWIISFTQIQLNEPPAANLLLFLAWIESKSIPISILPNVGSDQAMTSALGTLCGYGFLRKQENGDLVDMHRLVQLATQLWIEEHMSKQMTIETAALHLNLLLNYPYEDKIFVWRQYLPHAKKVVYHASEETLPIADLAHKLASCLQIDGYDQDALDLLIRATRIYDQILVEDDLDRLACQHALAVVYYATGQYGDAIQLLEHLVKVHDKIFVKNDPAQISSKSMLAKAYIGNGQSGDAIRLLQHLIATQEKTSTEDNPQLLLCQASLAIAYRWNGQVEDAIELLEHVVAIQNKTLAEDDHSRLSSLSELANLYEDNERVGDAIQLREYIVTIQSRTYAEDHPYLLSSQSLLASAYAEDGQLEKAIQILEDVVEIQSKILTEGNTSRLAYQSELIMVYEANGQFADAIQLIRQVITAQKETLAEDDPFRLDSIAKLSELEKRAASPSNS</sequence>
<evidence type="ECO:0000256" key="1">
    <source>
        <dbReference type="SAM" id="MobiDB-lite"/>
    </source>
</evidence>
<dbReference type="SMART" id="SM00028">
    <property type="entry name" value="TPR"/>
    <property type="match status" value="5"/>
</dbReference>
<reference evidence="4 5" key="1">
    <citation type="journal article" date="2015" name="Genome Announc.">
        <title>Draft Genome Sequence and Gene Annotation of the Entomopathogenic Fungus Verticillium hemipterigenum.</title>
        <authorList>
            <person name="Horn F."/>
            <person name="Habel A."/>
            <person name="Scharf D.H."/>
            <person name="Dworschak J."/>
            <person name="Brakhage A.A."/>
            <person name="Guthke R."/>
            <person name="Hertweck C."/>
            <person name="Linde J."/>
        </authorList>
    </citation>
    <scope>NUCLEOTIDE SEQUENCE [LARGE SCALE GENOMIC DNA]</scope>
</reference>
<feature type="compositionally biased region" description="Low complexity" evidence="1">
    <location>
        <begin position="21"/>
        <end position="30"/>
    </location>
</feature>
<dbReference type="InterPro" id="IPR053137">
    <property type="entry name" value="NLR-like"/>
</dbReference>
<dbReference type="Pfam" id="PF13424">
    <property type="entry name" value="TPR_12"/>
    <property type="match status" value="2"/>
</dbReference>
<evidence type="ECO:0000313" key="4">
    <source>
        <dbReference type="EMBL" id="CEJ93529.1"/>
    </source>
</evidence>
<feature type="compositionally biased region" description="Polar residues" evidence="1">
    <location>
        <begin position="129"/>
        <end position="143"/>
    </location>
</feature>
<proteinExistence type="predicted"/>
<dbReference type="SUPFAM" id="SSF48452">
    <property type="entry name" value="TPR-like"/>
    <property type="match status" value="3"/>
</dbReference>
<protein>
    <recommendedName>
        <fullName evidence="6">NB-ARC domain-containing protein</fullName>
    </recommendedName>
</protein>
<dbReference type="Gene3D" id="1.25.40.10">
    <property type="entry name" value="Tetratricopeptide repeat domain"/>
    <property type="match status" value="2"/>
</dbReference>
<dbReference type="GO" id="GO:0043531">
    <property type="term" value="F:ADP binding"/>
    <property type="evidence" value="ECO:0007669"/>
    <property type="project" value="InterPro"/>
</dbReference>
<dbReference type="InterPro" id="IPR031359">
    <property type="entry name" value="NACHT_N"/>
</dbReference>
<dbReference type="Proteomes" id="UP000039046">
    <property type="component" value="Unassembled WGS sequence"/>
</dbReference>
<dbReference type="InterPro" id="IPR002182">
    <property type="entry name" value="NB-ARC"/>
</dbReference>
<dbReference type="Pfam" id="PF13374">
    <property type="entry name" value="TPR_10"/>
    <property type="match status" value="1"/>
</dbReference>
<feature type="domain" description="NB-ARC" evidence="2">
    <location>
        <begin position="415"/>
        <end position="569"/>
    </location>
</feature>
<dbReference type="InterPro" id="IPR011990">
    <property type="entry name" value="TPR-like_helical_dom_sf"/>
</dbReference>
<evidence type="ECO:0000259" key="3">
    <source>
        <dbReference type="Pfam" id="PF17100"/>
    </source>
</evidence>
<evidence type="ECO:0008006" key="6">
    <source>
        <dbReference type="Google" id="ProtNLM"/>
    </source>
</evidence>
<feature type="domain" description="NWD NACHT-NTPase N-terminal" evidence="3">
    <location>
        <begin position="92"/>
        <end position="317"/>
    </location>
</feature>
<feature type="region of interest" description="Disordered" evidence="1">
    <location>
        <begin position="1"/>
        <end position="50"/>
    </location>
</feature>
<dbReference type="STRING" id="1531966.A0A0A1TFG6"/>
<dbReference type="Gene3D" id="3.40.50.300">
    <property type="entry name" value="P-loop containing nucleotide triphosphate hydrolases"/>
    <property type="match status" value="1"/>
</dbReference>
<name>A0A0A1TFG6_9HYPO</name>
<dbReference type="OrthoDB" id="626167at2759"/>
<organism evidence="4 5">
    <name type="scientific">[Torrubiella] hemipterigena</name>
    <dbReference type="NCBI Taxonomy" id="1531966"/>
    <lineage>
        <taxon>Eukaryota</taxon>
        <taxon>Fungi</taxon>
        <taxon>Dikarya</taxon>
        <taxon>Ascomycota</taxon>
        <taxon>Pezizomycotina</taxon>
        <taxon>Sordariomycetes</taxon>
        <taxon>Hypocreomycetidae</taxon>
        <taxon>Hypocreales</taxon>
        <taxon>Clavicipitaceae</taxon>
        <taxon>Clavicipitaceae incertae sedis</taxon>
        <taxon>'Torrubiella' clade</taxon>
    </lineage>
</organism>
<gene>
    <name evidence="4" type="ORF">VHEMI09110</name>
</gene>
<evidence type="ECO:0000259" key="2">
    <source>
        <dbReference type="Pfam" id="PF00931"/>
    </source>
</evidence>
<dbReference type="Pfam" id="PF00931">
    <property type="entry name" value="NB-ARC"/>
    <property type="match status" value="1"/>
</dbReference>
<accession>A0A0A1TFG6</accession>
<dbReference type="AlphaFoldDB" id="A0A0A1TFG6"/>
<dbReference type="HOGENOM" id="CLU_282157_0_0_1"/>
<dbReference type="InterPro" id="IPR019734">
    <property type="entry name" value="TPR_rpt"/>
</dbReference>
<dbReference type="InterPro" id="IPR027417">
    <property type="entry name" value="P-loop_NTPase"/>
</dbReference>
<dbReference type="PANTHER" id="PTHR46082">
    <property type="entry name" value="ATP/GTP-BINDING PROTEIN-RELATED"/>
    <property type="match status" value="1"/>
</dbReference>
<feature type="region of interest" description="Disordered" evidence="1">
    <location>
        <begin position="122"/>
        <end position="143"/>
    </location>
</feature>
<evidence type="ECO:0000313" key="5">
    <source>
        <dbReference type="Proteomes" id="UP000039046"/>
    </source>
</evidence>
<dbReference type="PANTHER" id="PTHR46082:SF6">
    <property type="entry name" value="AAA+ ATPASE DOMAIN-CONTAINING PROTEIN-RELATED"/>
    <property type="match status" value="1"/>
</dbReference>
<dbReference type="Pfam" id="PF17100">
    <property type="entry name" value="NACHT_N"/>
    <property type="match status" value="1"/>
</dbReference>
<dbReference type="EMBL" id="CDHN01000005">
    <property type="protein sequence ID" value="CEJ93529.1"/>
    <property type="molecule type" value="Genomic_DNA"/>
</dbReference>